<dbReference type="OrthoDB" id="5703617at2"/>
<reference evidence="1 2" key="1">
    <citation type="submission" date="2019-02" db="EMBL/GenBank/DDBJ databases">
        <title>Deep-cultivation of Planctomycetes and their phenomic and genomic characterization uncovers novel biology.</title>
        <authorList>
            <person name="Wiegand S."/>
            <person name="Jogler M."/>
            <person name="Boedeker C."/>
            <person name="Pinto D."/>
            <person name="Vollmers J."/>
            <person name="Rivas-Marin E."/>
            <person name="Kohn T."/>
            <person name="Peeters S.H."/>
            <person name="Heuer A."/>
            <person name="Rast P."/>
            <person name="Oberbeckmann S."/>
            <person name="Bunk B."/>
            <person name="Jeske O."/>
            <person name="Meyerdierks A."/>
            <person name="Storesund J.E."/>
            <person name="Kallscheuer N."/>
            <person name="Luecker S."/>
            <person name="Lage O.M."/>
            <person name="Pohl T."/>
            <person name="Merkel B.J."/>
            <person name="Hornburger P."/>
            <person name="Mueller R.-W."/>
            <person name="Bruemmer F."/>
            <person name="Labrenz M."/>
            <person name="Spormann A.M."/>
            <person name="Op Den Camp H."/>
            <person name="Overmann J."/>
            <person name="Amann R."/>
            <person name="Jetten M.S.M."/>
            <person name="Mascher T."/>
            <person name="Medema M.H."/>
            <person name="Devos D.P."/>
            <person name="Kaster A.-K."/>
            <person name="Ovreas L."/>
            <person name="Rohde M."/>
            <person name="Galperin M.Y."/>
            <person name="Jogler C."/>
        </authorList>
    </citation>
    <scope>NUCLEOTIDE SEQUENCE [LARGE SCALE GENOMIC DNA]</scope>
    <source>
        <strain evidence="1 2">Enr8</strain>
    </source>
</reference>
<dbReference type="Proteomes" id="UP000318878">
    <property type="component" value="Unassembled WGS sequence"/>
</dbReference>
<evidence type="ECO:0000313" key="2">
    <source>
        <dbReference type="Proteomes" id="UP000318878"/>
    </source>
</evidence>
<keyword evidence="2" id="KW-1185">Reference proteome</keyword>
<dbReference type="AlphaFoldDB" id="A0A5C5VKT2"/>
<proteinExistence type="predicted"/>
<name>A0A5C5VKT2_9BACT</name>
<accession>A0A5C5VKT2</accession>
<gene>
    <name evidence="1" type="ORF">Enr8_00140</name>
</gene>
<dbReference type="EMBL" id="SJPF01000001">
    <property type="protein sequence ID" value="TWT38322.1"/>
    <property type="molecule type" value="Genomic_DNA"/>
</dbReference>
<comment type="caution">
    <text evidence="1">The sequence shown here is derived from an EMBL/GenBank/DDBJ whole genome shotgun (WGS) entry which is preliminary data.</text>
</comment>
<protein>
    <recommendedName>
        <fullName evidence="3">STAS/SEC14 domain-containing protein</fullName>
    </recommendedName>
</protein>
<evidence type="ECO:0000313" key="1">
    <source>
        <dbReference type="EMBL" id="TWT38322.1"/>
    </source>
</evidence>
<organism evidence="1 2">
    <name type="scientific">Blastopirellula retiformator</name>
    <dbReference type="NCBI Taxonomy" id="2527970"/>
    <lineage>
        <taxon>Bacteria</taxon>
        <taxon>Pseudomonadati</taxon>
        <taxon>Planctomycetota</taxon>
        <taxon>Planctomycetia</taxon>
        <taxon>Pirellulales</taxon>
        <taxon>Pirellulaceae</taxon>
        <taxon>Blastopirellula</taxon>
    </lineage>
</organism>
<evidence type="ECO:0008006" key="3">
    <source>
        <dbReference type="Google" id="ProtNLM"/>
    </source>
</evidence>
<sequence>MMDENIIDFQGDHIHVVARGNNTAAKSLVMFRRIVDACQQHDCYNIIGEAETKEEMSTLEAFKHIEVFTEAGMTWKHRLAWVAADPDKYEQLKFVETVLRNRALLNGQVFRTLEQARSWLFGEPSAATLTSGKAAEAG</sequence>